<evidence type="ECO:0000256" key="1">
    <source>
        <dbReference type="ARBA" id="ARBA00000707"/>
    </source>
</evidence>
<reference evidence="10" key="1">
    <citation type="submission" date="2020-11" db="EMBL/GenBank/DDBJ databases">
        <authorList>
            <person name="Tran Van P."/>
        </authorList>
    </citation>
    <scope>NUCLEOTIDE SEQUENCE</scope>
</reference>
<evidence type="ECO:0000256" key="2">
    <source>
        <dbReference type="ARBA" id="ARBA00005427"/>
    </source>
</evidence>
<feature type="compositionally biased region" description="Polar residues" evidence="8">
    <location>
        <begin position="691"/>
        <end position="752"/>
    </location>
</feature>
<dbReference type="EMBL" id="OD564268">
    <property type="protein sequence ID" value="CAD7437411.1"/>
    <property type="molecule type" value="Genomic_DNA"/>
</dbReference>
<keyword evidence="4" id="KW-0645">Protease</keyword>
<dbReference type="GO" id="GO:0006508">
    <property type="term" value="P:proteolysis"/>
    <property type="evidence" value="ECO:0007669"/>
    <property type="project" value="UniProtKB-KW"/>
</dbReference>
<feature type="region of interest" description="Disordered" evidence="8">
    <location>
        <begin position="1254"/>
        <end position="1311"/>
    </location>
</feature>
<feature type="region of interest" description="Disordered" evidence="8">
    <location>
        <begin position="577"/>
        <end position="624"/>
    </location>
</feature>
<dbReference type="GO" id="GO:0010506">
    <property type="term" value="P:regulation of autophagy"/>
    <property type="evidence" value="ECO:0007669"/>
    <property type="project" value="TreeGrafter"/>
</dbReference>
<feature type="compositionally biased region" description="Polar residues" evidence="8">
    <location>
        <begin position="578"/>
        <end position="603"/>
    </location>
</feature>
<evidence type="ECO:0000256" key="8">
    <source>
        <dbReference type="SAM" id="MobiDB-lite"/>
    </source>
</evidence>
<dbReference type="InterPro" id="IPR050164">
    <property type="entry name" value="Peptidase_C19"/>
</dbReference>
<evidence type="ECO:0000256" key="3">
    <source>
        <dbReference type="ARBA" id="ARBA00012759"/>
    </source>
</evidence>
<evidence type="ECO:0000313" key="10">
    <source>
        <dbReference type="EMBL" id="CAD7437411.1"/>
    </source>
</evidence>
<sequence length="1325" mass="145950">MKIINQLLVKTATSFKRDDVQHILVDPGGDIVIKQTKSSFIELIRLEFQFLDLTGIDESERNFLQNTLFSTNPNLKYPELPWTTNVYTQVPRDEWRPPPPFDLGTKCKFAFVVASFGFNPPPLTAGDVSPSTTVFNSYRSNEALCYRRYGEGGSKTYKRNKQNMAFTIKRTRLTLYSAAFGQRAPRIKLLDVGCPPGSTLVNQAVAWVQGRLHNDPIPALNSCSWFHSSPRGGEESNGPGDCSAVDVSSPPPVPEEPIAPTPVFTMPPPTAPQSVITTMYQMLTPLPPAPPLSNVYVSNLNTNVNMHGFVPTYAPHMYTEAPREVAPRGNGAVNRRSRGGKPGIMNKRVAQESLEAPQTYPAPQVFAMNPLAIPFTQQAPAYFTPSTHTNPHPTAQHATGTPIFMPSHGAVMYPTPMYSTYPPPPMYSTAPRVQCKEEPSTAGYQQQHTHEDEYAQANILPSVVVNNSNIVPAPYHINTYQTQGHKVYQSEAIGSCEKIALNSECVQTSVSVTINDISVSSVPLVPYDKPTVDIRAPPRTEIENLESHRVEVEPVRISAPIQSVTVLIPSQELPVSANVPSQERSVSASVPSQGRPVNTSVPSQERPVSASVPSHKQPASVPNEEQLVSVSVSCQEQPAENIAASASLPVVMQSQSVIDPSPMIMKSQTVITSSAVLTPSQSAKYPPPVMKQSQSLPTHSPVGMQSQSVTSSPPKVTQSQPITTRSSVVTQSESGTINSPAATPSPVATQTRPAGKSWASLFKGDGSKEPLPVSEDLPKPTPHIEPFQSVVSAASSPSPLQTSALEAESLDAPSNSMPQLPAPCLADDPNLHRLGEFLLRYQLDHKANSLQPRGLTNRSNWCYINSTLQALLACPPFYNLMKAFPLPSRNNSAKSSTPIIDSITVQRFPKTTRETKKEMVKPDYRKVQFVNEFVPLSSIVRVNRKEKAQRKDDGSAEVQTGAAFEPSYIYKMLNNIRSDTFKVEGRQEDAEEFLSCLLNALNDEMLEVIKLVEDTDKTSLSNGDISTNGDTSLQSQDEDDTEWKVMGPKNKGSITRRADFGHTPISDIFRGQLRSRVQRAGDHSTDNVQPFFTLQLDIEKAQSVKDALEILVGRDQLEGVTCSKTNQEIEAWQQVTLEELPLVLVLHLKWFDYKLDGCSKIVKSVEFPIDLKMDGKIMTSTKKYSSKEKQYKLFAAGMLNLSVLALHLWENKSSKEPCSRLSVLEIRFYGLAAMFLRVGLKQLNCDATKGKTNKIIGRTPPKTMEASSEIEDSGKDGFQLDYKESSDEMNFSESEPEQEIFGNPQRDPKPKKLCACRIQRKGKEF</sequence>
<protein>
    <recommendedName>
        <fullName evidence="3">ubiquitinyl hydrolase 1</fullName>
        <ecNumber evidence="3">3.4.19.12</ecNumber>
    </recommendedName>
</protein>
<feature type="compositionally biased region" description="Polar residues" evidence="8">
    <location>
        <begin position="1019"/>
        <end position="1035"/>
    </location>
</feature>
<dbReference type="Pfam" id="PF00443">
    <property type="entry name" value="UCH"/>
    <property type="match status" value="1"/>
</dbReference>
<feature type="region of interest" description="Disordered" evidence="8">
    <location>
        <begin position="1019"/>
        <end position="1048"/>
    </location>
</feature>
<comment type="catalytic activity">
    <reaction evidence="1">
        <text>Thiol-dependent hydrolysis of ester, thioester, amide, peptide and isopeptide bonds formed by the C-terminal Gly of ubiquitin (a 76-residue protein attached to proteins as an intracellular targeting signal).</text>
        <dbReference type="EC" id="3.4.19.12"/>
    </reaction>
</comment>
<feature type="region of interest" description="Disordered" evidence="8">
    <location>
        <begin position="229"/>
        <end position="251"/>
    </location>
</feature>
<evidence type="ECO:0000256" key="4">
    <source>
        <dbReference type="ARBA" id="ARBA00022670"/>
    </source>
</evidence>
<evidence type="ECO:0000256" key="7">
    <source>
        <dbReference type="ARBA" id="ARBA00022807"/>
    </source>
</evidence>
<dbReference type="InterPro" id="IPR028889">
    <property type="entry name" value="USP"/>
</dbReference>
<keyword evidence="5" id="KW-0833">Ubl conjugation pathway</keyword>
<feature type="domain" description="USP" evidence="9">
    <location>
        <begin position="853"/>
        <end position="1285"/>
    </location>
</feature>
<organism evidence="10">
    <name type="scientific">Timema bartmani</name>
    <dbReference type="NCBI Taxonomy" id="61472"/>
    <lineage>
        <taxon>Eukaryota</taxon>
        <taxon>Metazoa</taxon>
        <taxon>Ecdysozoa</taxon>
        <taxon>Arthropoda</taxon>
        <taxon>Hexapoda</taxon>
        <taxon>Insecta</taxon>
        <taxon>Pterygota</taxon>
        <taxon>Neoptera</taxon>
        <taxon>Polyneoptera</taxon>
        <taxon>Phasmatodea</taxon>
        <taxon>Timematodea</taxon>
        <taxon>Timematoidea</taxon>
        <taxon>Timematidae</taxon>
        <taxon>Timema</taxon>
    </lineage>
</organism>
<dbReference type="GO" id="GO:0016579">
    <property type="term" value="P:protein deubiquitination"/>
    <property type="evidence" value="ECO:0007669"/>
    <property type="project" value="InterPro"/>
</dbReference>
<dbReference type="EC" id="3.4.19.12" evidence="3"/>
<evidence type="ECO:0000256" key="5">
    <source>
        <dbReference type="ARBA" id="ARBA00022786"/>
    </source>
</evidence>
<evidence type="ECO:0000259" key="9">
    <source>
        <dbReference type="PROSITE" id="PS50235"/>
    </source>
</evidence>
<dbReference type="InterPro" id="IPR001394">
    <property type="entry name" value="Peptidase_C19_UCH"/>
</dbReference>
<comment type="similarity">
    <text evidence="2">Belongs to the peptidase C19 family. USP10 subfamily.</text>
</comment>
<dbReference type="GO" id="GO:0005634">
    <property type="term" value="C:nucleus"/>
    <property type="evidence" value="ECO:0007669"/>
    <property type="project" value="TreeGrafter"/>
</dbReference>
<feature type="region of interest" description="Disordered" evidence="8">
    <location>
        <begin position="324"/>
        <end position="343"/>
    </location>
</feature>
<proteinExistence type="inferred from homology"/>
<keyword evidence="6" id="KW-0378">Hydrolase</keyword>
<dbReference type="GO" id="GO:0030330">
    <property type="term" value="P:DNA damage response, signal transduction by p53 class mediator"/>
    <property type="evidence" value="ECO:0007669"/>
    <property type="project" value="TreeGrafter"/>
</dbReference>
<keyword evidence="7" id="KW-0788">Thiol protease</keyword>
<accession>A0A7R9ENZ4</accession>
<dbReference type="PANTHER" id="PTHR24006">
    <property type="entry name" value="UBIQUITIN CARBOXYL-TERMINAL HYDROLASE"/>
    <property type="match status" value="1"/>
</dbReference>
<dbReference type="Gene3D" id="3.90.70.10">
    <property type="entry name" value="Cysteine proteinases"/>
    <property type="match status" value="1"/>
</dbReference>
<dbReference type="GO" id="GO:0004843">
    <property type="term" value="F:cysteine-type deubiquitinase activity"/>
    <property type="evidence" value="ECO:0007669"/>
    <property type="project" value="UniProtKB-EC"/>
</dbReference>
<gene>
    <name evidence="10" type="ORF">TBIB3V08_LOCUS26</name>
</gene>
<dbReference type="SUPFAM" id="SSF54001">
    <property type="entry name" value="Cysteine proteinases"/>
    <property type="match status" value="1"/>
</dbReference>
<dbReference type="PROSITE" id="PS50235">
    <property type="entry name" value="USP_3"/>
    <property type="match status" value="1"/>
</dbReference>
<evidence type="ECO:0000256" key="6">
    <source>
        <dbReference type="ARBA" id="ARBA00022801"/>
    </source>
</evidence>
<dbReference type="InterPro" id="IPR038765">
    <property type="entry name" value="Papain-like_cys_pep_sf"/>
</dbReference>
<name>A0A7R9ENZ4_9NEOP</name>
<feature type="region of interest" description="Disordered" evidence="8">
    <location>
        <begin position="679"/>
        <end position="784"/>
    </location>
</feature>
<dbReference type="PANTHER" id="PTHR24006:SF687">
    <property type="entry name" value="UBIQUITIN CARBOXYL-TERMINAL HYDROLASE 10"/>
    <property type="match status" value="1"/>
</dbReference>
<dbReference type="GO" id="GO:0005829">
    <property type="term" value="C:cytosol"/>
    <property type="evidence" value="ECO:0007669"/>
    <property type="project" value="TreeGrafter"/>
</dbReference>